<evidence type="ECO:0000313" key="4">
    <source>
        <dbReference type="Proteomes" id="UP000736328"/>
    </source>
</evidence>
<gene>
    <name evidence="3" type="ORF">HY768_06015</name>
</gene>
<dbReference type="Pfam" id="PF13751">
    <property type="entry name" value="DDE_Tnp_1_6"/>
    <property type="match status" value="1"/>
</dbReference>
<evidence type="ECO:0000259" key="2">
    <source>
        <dbReference type="Pfam" id="PF13751"/>
    </source>
</evidence>
<reference evidence="3" key="1">
    <citation type="submission" date="2020-07" db="EMBL/GenBank/DDBJ databases">
        <title>Huge and variable diversity of episymbiotic CPR bacteria and DPANN archaea in groundwater ecosystems.</title>
        <authorList>
            <person name="He C.Y."/>
            <person name="Keren R."/>
            <person name="Whittaker M."/>
            <person name="Farag I.F."/>
            <person name="Doudna J."/>
            <person name="Cate J.H.D."/>
            <person name="Banfield J.F."/>
        </authorList>
    </citation>
    <scope>NUCLEOTIDE SEQUENCE</scope>
    <source>
        <strain evidence="3">NC_groundwater_1520_Pr4_B-0.1um_53_5</strain>
    </source>
</reference>
<name>A0A933IB81_UNCT6</name>
<accession>A0A933IB81</accession>
<feature type="transmembrane region" description="Helical" evidence="1">
    <location>
        <begin position="186"/>
        <end position="206"/>
    </location>
</feature>
<evidence type="ECO:0000256" key="1">
    <source>
        <dbReference type="SAM" id="Phobius"/>
    </source>
</evidence>
<dbReference type="Proteomes" id="UP000736328">
    <property type="component" value="Unassembled WGS sequence"/>
</dbReference>
<dbReference type="InterPro" id="IPR025668">
    <property type="entry name" value="Tnp_DDE_dom"/>
</dbReference>
<protein>
    <submittedName>
        <fullName evidence="3">Transposase</fullName>
    </submittedName>
</protein>
<comment type="caution">
    <text evidence="3">The sequence shown here is derived from an EMBL/GenBank/DDBJ whole genome shotgun (WGS) entry which is preliminary data.</text>
</comment>
<keyword evidence="1" id="KW-0812">Transmembrane</keyword>
<dbReference type="AlphaFoldDB" id="A0A933IB81"/>
<evidence type="ECO:0000313" key="3">
    <source>
        <dbReference type="EMBL" id="MBI4726763.1"/>
    </source>
</evidence>
<sequence>MSVAANNVDDGKILGNRLEKLKQKTSDLNEMHVDGAYPNAENDVKCQELKITMVQTGIKGTKSDGVEITISKDERQRYTVSCPGQTVAAENTSTRYKAQFDATCCAGCPLAGQCKHASGRPACRSGGAGRYYFTDKDYQRKQRQANIYKLPPERQKLRANVEASVPEFKRDMPGGKVKVRGNFKTIIFAMISAVVINFGRIVRYLVKVRDYIIKNGRICLVAG</sequence>
<proteinExistence type="predicted"/>
<dbReference type="EMBL" id="JACQXR010000078">
    <property type="protein sequence ID" value="MBI4726763.1"/>
    <property type="molecule type" value="Genomic_DNA"/>
</dbReference>
<keyword evidence="1" id="KW-0472">Membrane</keyword>
<organism evidence="3 4">
    <name type="scientific">candidate division TA06 bacterium</name>
    <dbReference type="NCBI Taxonomy" id="2250710"/>
    <lineage>
        <taxon>Bacteria</taxon>
        <taxon>Bacteria division TA06</taxon>
    </lineage>
</organism>
<feature type="domain" description="Transposase DDE" evidence="2">
    <location>
        <begin position="90"/>
        <end position="201"/>
    </location>
</feature>
<keyword evidence="1" id="KW-1133">Transmembrane helix</keyword>